<dbReference type="InterPro" id="IPR018980">
    <property type="entry name" value="FERM_PH-like_C"/>
</dbReference>
<protein>
    <recommendedName>
        <fullName evidence="1">FERM C-terminal PH-like domain-containing protein</fullName>
    </recommendedName>
</protein>
<evidence type="ECO:0000259" key="1">
    <source>
        <dbReference type="Pfam" id="PF09380"/>
    </source>
</evidence>
<dbReference type="InterPro" id="IPR051835">
    <property type="entry name" value="RAC1-GEF"/>
</dbReference>
<evidence type="ECO:0000313" key="2">
    <source>
        <dbReference type="EMBL" id="KAL0183698.1"/>
    </source>
</evidence>
<dbReference type="PANTHER" id="PTHR45858:SF2">
    <property type="entry name" value="FERM, ARHGEF AND PLECKSTRIN DOMAIN-CONTAINING PROTEIN 1"/>
    <property type="match status" value="1"/>
</dbReference>
<proteinExistence type="predicted"/>
<dbReference type="Proteomes" id="UP001529510">
    <property type="component" value="Unassembled WGS sequence"/>
</dbReference>
<gene>
    <name evidence="2" type="ORF">M9458_019394</name>
</gene>
<organism evidence="2 3">
    <name type="scientific">Cirrhinus mrigala</name>
    <name type="common">Mrigala</name>
    <dbReference type="NCBI Taxonomy" id="683832"/>
    <lineage>
        <taxon>Eukaryota</taxon>
        <taxon>Metazoa</taxon>
        <taxon>Chordata</taxon>
        <taxon>Craniata</taxon>
        <taxon>Vertebrata</taxon>
        <taxon>Euteleostomi</taxon>
        <taxon>Actinopterygii</taxon>
        <taxon>Neopterygii</taxon>
        <taxon>Teleostei</taxon>
        <taxon>Ostariophysi</taxon>
        <taxon>Cypriniformes</taxon>
        <taxon>Cyprinidae</taxon>
        <taxon>Labeoninae</taxon>
        <taxon>Labeonini</taxon>
        <taxon>Cirrhinus</taxon>
    </lineage>
</organism>
<sequence>NVNQDTLEFLMASRDCCKVFWKICVEYHAFFRLFEEPRPKPKPVLFSRGSSF</sequence>
<feature type="non-terminal residue" evidence="2">
    <location>
        <position position="1"/>
    </location>
</feature>
<reference evidence="2 3" key="1">
    <citation type="submission" date="2024-05" db="EMBL/GenBank/DDBJ databases">
        <title>Genome sequencing and assembly of Indian major carp, Cirrhinus mrigala (Hamilton, 1822).</title>
        <authorList>
            <person name="Mohindra V."/>
            <person name="Chowdhury L.M."/>
            <person name="Lal K."/>
            <person name="Jena J.K."/>
        </authorList>
    </citation>
    <scope>NUCLEOTIDE SEQUENCE [LARGE SCALE GENOMIC DNA]</scope>
    <source>
        <strain evidence="2">CM1030</strain>
        <tissue evidence="2">Blood</tissue>
    </source>
</reference>
<accession>A0ABD0QBR8</accession>
<name>A0ABD0QBR8_CIRMR</name>
<dbReference type="Gene3D" id="2.30.29.30">
    <property type="entry name" value="Pleckstrin-homology domain (PH domain)/Phosphotyrosine-binding domain (PTB)"/>
    <property type="match status" value="1"/>
</dbReference>
<dbReference type="EMBL" id="JAMKFB020000009">
    <property type="protein sequence ID" value="KAL0183698.1"/>
    <property type="molecule type" value="Genomic_DNA"/>
</dbReference>
<dbReference type="SUPFAM" id="SSF50729">
    <property type="entry name" value="PH domain-like"/>
    <property type="match status" value="1"/>
</dbReference>
<feature type="domain" description="FERM C-terminal PH-like" evidence="1">
    <location>
        <begin position="3"/>
        <end position="37"/>
    </location>
</feature>
<dbReference type="Pfam" id="PF09380">
    <property type="entry name" value="FERM_C"/>
    <property type="match status" value="1"/>
</dbReference>
<dbReference type="PANTHER" id="PTHR45858">
    <property type="entry name" value="FERM DOMAIN CONTAINING PROTEIN"/>
    <property type="match status" value="1"/>
</dbReference>
<dbReference type="InterPro" id="IPR011993">
    <property type="entry name" value="PH-like_dom_sf"/>
</dbReference>
<dbReference type="AlphaFoldDB" id="A0ABD0QBR8"/>
<comment type="caution">
    <text evidence="2">The sequence shown here is derived from an EMBL/GenBank/DDBJ whole genome shotgun (WGS) entry which is preliminary data.</text>
</comment>
<evidence type="ECO:0000313" key="3">
    <source>
        <dbReference type="Proteomes" id="UP001529510"/>
    </source>
</evidence>
<keyword evidence="3" id="KW-1185">Reference proteome</keyword>
<feature type="non-terminal residue" evidence="2">
    <location>
        <position position="52"/>
    </location>
</feature>